<dbReference type="OrthoDB" id="9796140at2"/>
<keyword evidence="4 5" id="KW-0378">Hydrolase</keyword>
<evidence type="ECO:0000256" key="4">
    <source>
        <dbReference type="ARBA" id="ARBA00022801"/>
    </source>
</evidence>
<keyword evidence="3 5" id="KW-0540">Nuclease</keyword>
<protein>
    <recommendedName>
        <fullName evidence="5">Putative pre-16S rRNA nuclease</fullName>
        <ecNumber evidence="5">3.1.-.-</ecNumber>
    </recommendedName>
</protein>
<proteinExistence type="inferred from homology"/>
<keyword evidence="2 5" id="KW-0690">Ribosome biogenesis</keyword>
<dbReference type="InterPro" id="IPR037027">
    <property type="entry name" value="YqgF/RNaseH-like_dom_sf"/>
</dbReference>
<dbReference type="EC" id="3.1.-.-" evidence="5"/>
<dbReference type="EMBL" id="FOXC01000001">
    <property type="protein sequence ID" value="SFO89597.1"/>
    <property type="molecule type" value="Genomic_DNA"/>
</dbReference>
<dbReference type="CDD" id="cd16964">
    <property type="entry name" value="YqgF"/>
    <property type="match status" value="1"/>
</dbReference>
<evidence type="ECO:0000313" key="7">
    <source>
        <dbReference type="EMBL" id="GEM00543.1"/>
    </source>
</evidence>
<dbReference type="GO" id="GO:0005829">
    <property type="term" value="C:cytosol"/>
    <property type="evidence" value="ECO:0007669"/>
    <property type="project" value="TreeGrafter"/>
</dbReference>
<dbReference type="Proteomes" id="UP000321547">
    <property type="component" value="Unassembled WGS sequence"/>
</dbReference>
<dbReference type="InterPro" id="IPR006641">
    <property type="entry name" value="YqgF/RNaseH-like_dom"/>
</dbReference>
<evidence type="ECO:0000259" key="6">
    <source>
        <dbReference type="SMART" id="SM00732"/>
    </source>
</evidence>
<reference evidence="7 10" key="2">
    <citation type="submission" date="2019-07" db="EMBL/GenBank/DDBJ databases">
        <title>Whole genome shotgun sequence of Halolactibacillus halophilus NBRC 100868.</title>
        <authorList>
            <person name="Hosoyama A."/>
            <person name="Uohara A."/>
            <person name="Ohji S."/>
            <person name="Ichikawa N."/>
        </authorList>
    </citation>
    <scope>NUCLEOTIDE SEQUENCE [LARGE SCALE GENOMIC DNA]</scope>
    <source>
        <strain evidence="7 10">NBRC 100868</strain>
    </source>
</reference>
<comment type="similarity">
    <text evidence="5">Belongs to the YqgF HJR family.</text>
</comment>
<name>A0A1I5KX71_9BACI</name>
<dbReference type="Proteomes" id="UP000242243">
    <property type="component" value="Unassembled WGS sequence"/>
</dbReference>
<evidence type="ECO:0000256" key="2">
    <source>
        <dbReference type="ARBA" id="ARBA00022517"/>
    </source>
</evidence>
<dbReference type="AlphaFoldDB" id="A0A1I5KX71"/>
<sequence length="137" mass="15492">MKKMGLDVGSKTIGVAVSDMLGWTAQGIKTIRWEEEAITSADEELRQIIQEHDISEVVIGLPKHMNNDIGDRGEKALHYQKHIEKTFGLPTVMWDERLSTMAAERVLLEADVSRKKRKKVIDKMAAVMILQGYLDSK</sequence>
<dbReference type="EMBL" id="BJWI01000001">
    <property type="protein sequence ID" value="GEM00543.1"/>
    <property type="molecule type" value="Genomic_DNA"/>
</dbReference>
<gene>
    <name evidence="7" type="ORF">HHA03_00750</name>
    <name evidence="8" type="ORF">SAMN05421839_10183</name>
</gene>
<dbReference type="STRING" id="306540.SAMN05421839_10183"/>
<dbReference type="PANTHER" id="PTHR33317">
    <property type="entry name" value="POLYNUCLEOTIDYL TRANSFERASE, RIBONUCLEASE H-LIKE SUPERFAMILY PROTEIN"/>
    <property type="match status" value="1"/>
</dbReference>
<dbReference type="SMART" id="SM00732">
    <property type="entry name" value="YqgFc"/>
    <property type="match status" value="1"/>
</dbReference>
<evidence type="ECO:0000256" key="3">
    <source>
        <dbReference type="ARBA" id="ARBA00022722"/>
    </source>
</evidence>
<dbReference type="GO" id="GO:0016788">
    <property type="term" value="F:hydrolase activity, acting on ester bonds"/>
    <property type="evidence" value="ECO:0007669"/>
    <property type="project" value="UniProtKB-UniRule"/>
</dbReference>
<keyword evidence="1 5" id="KW-0963">Cytoplasm</keyword>
<evidence type="ECO:0000313" key="8">
    <source>
        <dbReference type="EMBL" id="SFO89597.1"/>
    </source>
</evidence>
<organism evidence="8 9">
    <name type="scientific">Halolactibacillus halophilus</name>
    <dbReference type="NCBI Taxonomy" id="306540"/>
    <lineage>
        <taxon>Bacteria</taxon>
        <taxon>Bacillati</taxon>
        <taxon>Bacillota</taxon>
        <taxon>Bacilli</taxon>
        <taxon>Bacillales</taxon>
        <taxon>Bacillaceae</taxon>
        <taxon>Halolactibacillus</taxon>
    </lineage>
</organism>
<comment type="subcellular location">
    <subcellularLocation>
        <location evidence="5">Cytoplasm</location>
    </subcellularLocation>
</comment>
<dbReference type="Pfam" id="PF03652">
    <property type="entry name" value="RuvX"/>
    <property type="match status" value="1"/>
</dbReference>
<evidence type="ECO:0000256" key="5">
    <source>
        <dbReference type="HAMAP-Rule" id="MF_00651"/>
    </source>
</evidence>
<dbReference type="PANTHER" id="PTHR33317:SF4">
    <property type="entry name" value="POLYNUCLEOTIDYL TRANSFERASE, RIBONUCLEASE H-LIKE SUPERFAMILY PROTEIN"/>
    <property type="match status" value="1"/>
</dbReference>
<dbReference type="InterPro" id="IPR005227">
    <property type="entry name" value="YqgF"/>
</dbReference>
<dbReference type="GO" id="GO:0000967">
    <property type="term" value="P:rRNA 5'-end processing"/>
    <property type="evidence" value="ECO:0007669"/>
    <property type="project" value="UniProtKB-UniRule"/>
</dbReference>
<dbReference type="GO" id="GO:0004518">
    <property type="term" value="F:nuclease activity"/>
    <property type="evidence" value="ECO:0007669"/>
    <property type="project" value="UniProtKB-KW"/>
</dbReference>
<dbReference type="RefSeq" id="WP_089829254.1">
    <property type="nucleotide sequence ID" value="NZ_BJWI01000001.1"/>
</dbReference>
<keyword evidence="10" id="KW-1185">Reference proteome</keyword>
<evidence type="ECO:0000313" key="10">
    <source>
        <dbReference type="Proteomes" id="UP000321547"/>
    </source>
</evidence>
<feature type="domain" description="YqgF/RNase H-like" evidence="6">
    <location>
        <begin position="1"/>
        <end position="103"/>
    </location>
</feature>
<reference evidence="8 9" key="1">
    <citation type="submission" date="2016-10" db="EMBL/GenBank/DDBJ databases">
        <authorList>
            <person name="de Groot N.N."/>
        </authorList>
    </citation>
    <scope>NUCLEOTIDE SEQUENCE [LARGE SCALE GENOMIC DNA]</scope>
    <source>
        <strain evidence="8 9">DSM 17073</strain>
    </source>
</reference>
<dbReference type="NCBIfam" id="TIGR00250">
    <property type="entry name" value="RNAse_H_YqgF"/>
    <property type="match status" value="1"/>
</dbReference>
<dbReference type="InterPro" id="IPR012337">
    <property type="entry name" value="RNaseH-like_sf"/>
</dbReference>
<evidence type="ECO:0000256" key="1">
    <source>
        <dbReference type="ARBA" id="ARBA00022490"/>
    </source>
</evidence>
<dbReference type="Gene3D" id="3.30.420.140">
    <property type="entry name" value="YqgF/RNase H-like domain"/>
    <property type="match status" value="1"/>
</dbReference>
<dbReference type="SUPFAM" id="SSF53098">
    <property type="entry name" value="Ribonuclease H-like"/>
    <property type="match status" value="1"/>
</dbReference>
<comment type="function">
    <text evidence="5">Could be a nuclease involved in processing of the 5'-end of pre-16S rRNA.</text>
</comment>
<evidence type="ECO:0000313" key="9">
    <source>
        <dbReference type="Proteomes" id="UP000242243"/>
    </source>
</evidence>
<accession>A0A1I5KX71</accession>
<dbReference type="HAMAP" id="MF_00651">
    <property type="entry name" value="Nuclease_YqgF"/>
    <property type="match status" value="1"/>
</dbReference>